<name>A0AAD1UBB4_EUPCR</name>
<evidence type="ECO:0000256" key="1">
    <source>
        <dbReference type="SAM" id="SignalP"/>
    </source>
</evidence>
<protein>
    <submittedName>
        <fullName evidence="2">Uncharacterized protein</fullName>
    </submittedName>
</protein>
<keyword evidence="1" id="KW-0732">Signal</keyword>
<reference evidence="2" key="1">
    <citation type="submission" date="2023-07" db="EMBL/GenBank/DDBJ databases">
        <authorList>
            <consortium name="AG Swart"/>
            <person name="Singh M."/>
            <person name="Singh A."/>
            <person name="Seah K."/>
            <person name="Emmerich C."/>
        </authorList>
    </citation>
    <scope>NUCLEOTIDE SEQUENCE</scope>
    <source>
        <strain evidence="2">DP1</strain>
    </source>
</reference>
<gene>
    <name evidence="2" type="ORF">ECRASSUSDP1_LOCUS3350</name>
</gene>
<organism evidence="2 3">
    <name type="scientific">Euplotes crassus</name>
    <dbReference type="NCBI Taxonomy" id="5936"/>
    <lineage>
        <taxon>Eukaryota</taxon>
        <taxon>Sar</taxon>
        <taxon>Alveolata</taxon>
        <taxon>Ciliophora</taxon>
        <taxon>Intramacronucleata</taxon>
        <taxon>Spirotrichea</taxon>
        <taxon>Hypotrichia</taxon>
        <taxon>Euplotida</taxon>
        <taxon>Euplotidae</taxon>
        <taxon>Moneuplotes</taxon>
    </lineage>
</organism>
<evidence type="ECO:0000313" key="3">
    <source>
        <dbReference type="Proteomes" id="UP001295684"/>
    </source>
</evidence>
<accession>A0AAD1UBB4</accession>
<feature type="signal peptide" evidence="1">
    <location>
        <begin position="1"/>
        <end position="16"/>
    </location>
</feature>
<dbReference type="Proteomes" id="UP001295684">
    <property type="component" value="Unassembled WGS sequence"/>
</dbReference>
<dbReference type="AlphaFoldDB" id="A0AAD1UBB4"/>
<proteinExistence type="predicted"/>
<comment type="caution">
    <text evidence="2">The sequence shown here is derived from an EMBL/GenBank/DDBJ whole genome shotgun (WGS) entry which is preliminary data.</text>
</comment>
<sequence>MLAVLFLVSLMNKTLSRVSKNSLLGSIPNSCSMYLIRSSLWCSIDNFLLTQKPVVFLNFSQCNLLIFLRRHLKTMSFLFESPFREGVLLFLDLTSVESFKAEVKLSFWLSWLALSGVLVSELGSRLCSSFKRGIGTIFCVLLKWIKCERVFSLPCKHAVSKARALIWRELRKLS</sequence>
<evidence type="ECO:0000313" key="2">
    <source>
        <dbReference type="EMBL" id="CAI2362033.1"/>
    </source>
</evidence>
<dbReference type="EMBL" id="CAMPGE010003209">
    <property type="protein sequence ID" value="CAI2362033.1"/>
    <property type="molecule type" value="Genomic_DNA"/>
</dbReference>
<feature type="chain" id="PRO_5042220742" evidence="1">
    <location>
        <begin position="17"/>
        <end position="174"/>
    </location>
</feature>
<keyword evidence="3" id="KW-1185">Reference proteome</keyword>